<evidence type="ECO:0000256" key="2">
    <source>
        <dbReference type="SAM" id="SignalP"/>
    </source>
</evidence>
<reference evidence="3 4" key="2">
    <citation type="submission" date="2016-08" db="EMBL/GenBank/DDBJ databases">
        <title>Pervasive Adenine N6-methylation of Active Genes in Fungi.</title>
        <authorList>
            <consortium name="DOE Joint Genome Institute"/>
            <person name="Mondo S.J."/>
            <person name="Dannebaum R.O."/>
            <person name="Kuo R.C."/>
            <person name="Labutti K."/>
            <person name="Haridas S."/>
            <person name="Kuo A."/>
            <person name="Salamov A."/>
            <person name="Ahrendt S.R."/>
            <person name="Lipzen A."/>
            <person name="Sullivan W."/>
            <person name="Andreopoulos W.B."/>
            <person name="Clum A."/>
            <person name="Lindquist E."/>
            <person name="Daum C."/>
            <person name="Ramamoorthy G.K."/>
            <person name="Gryganskyi A."/>
            <person name="Culley D."/>
            <person name="Magnuson J.K."/>
            <person name="James T.Y."/>
            <person name="O'Malley M.A."/>
            <person name="Stajich J.E."/>
            <person name="Spatafora J.W."/>
            <person name="Visel A."/>
            <person name="Grigoriev I.V."/>
        </authorList>
    </citation>
    <scope>NUCLEOTIDE SEQUENCE [LARGE SCALE GENOMIC DNA]</scope>
    <source>
        <strain evidence="4">finn</strain>
    </source>
</reference>
<dbReference type="AlphaFoldDB" id="A0A1Y1V7I5"/>
<evidence type="ECO:0000313" key="3">
    <source>
        <dbReference type="EMBL" id="ORX49227.1"/>
    </source>
</evidence>
<keyword evidence="1" id="KW-0472">Membrane</keyword>
<protein>
    <submittedName>
        <fullName evidence="3">Uncharacterized protein</fullName>
    </submittedName>
</protein>
<keyword evidence="2" id="KW-0732">Signal</keyword>
<gene>
    <name evidence="3" type="ORF">BCR36DRAFT_583834</name>
</gene>
<feature type="transmembrane region" description="Helical" evidence="1">
    <location>
        <begin position="240"/>
        <end position="260"/>
    </location>
</feature>
<accession>A0A1Y1V7I5</accession>
<keyword evidence="1" id="KW-0812">Transmembrane</keyword>
<evidence type="ECO:0000313" key="4">
    <source>
        <dbReference type="Proteomes" id="UP000193719"/>
    </source>
</evidence>
<comment type="caution">
    <text evidence="3">The sequence shown here is derived from an EMBL/GenBank/DDBJ whole genome shotgun (WGS) entry which is preliminary data.</text>
</comment>
<reference evidence="3 4" key="1">
    <citation type="submission" date="2016-08" db="EMBL/GenBank/DDBJ databases">
        <title>Genomes of anaerobic fungi encode conserved fungal cellulosomes for biomass hydrolysis.</title>
        <authorList>
            <consortium name="DOE Joint Genome Institute"/>
            <person name="Haitjema C.H."/>
            <person name="Gilmore S.P."/>
            <person name="Henske J.K."/>
            <person name="Solomon K.V."/>
            <person name="De Groot R."/>
            <person name="Kuo A."/>
            <person name="Mondo S.J."/>
            <person name="Salamov A.A."/>
            <person name="Labutti K."/>
            <person name="Zhao Z."/>
            <person name="Chiniquy J."/>
            <person name="Barry K."/>
            <person name="Brewer H.M."/>
            <person name="Purvine S.O."/>
            <person name="Wright A.T."/>
            <person name="Boxma B."/>
            <person name="Van Alen T."/>
            <person name="Hackstein J.H."/>
            <person name="Baker S.E."/>
            <person name="Grigoriev I.V."/>
            <person name="O'Malley M.A."/>
        </authorList>
    </citation>
    <scope>NUCLEOTIDE SEQUENCE [LARGE SCALE GENOMIC DNA]</scope>
    <source>
        <strain evidence="4">finn</strain>
    </source>
</reference>
<evidence type="ECO:0000256" key="1">
    <source>
        <dbReference type="SAM" id="Phobius"/>
    </source>
</evidence>
<dbReference type="EMBL" id="MCFH01000024">
    <property type="protein sequence ID" value="ORX49227.1"/>
    <property type="molecule type" value="Genomic_DNA"/>
</dbReference>
<feature type="chain" id="PRO_5012575890" evidence="2">
    <location>
        <begin position="22"/>
        <end position="261"/>
    </location>
</feature>
<proteinExistence type="predicted"/>
<feature type="signal peptide" evidence="2">
    <location>
        <begin position="1"/>
        <end position="21"/>
    </location>
</feature>
<name>A0A1Y1V7I5_9FUNG</name>
<keyword evidence="4" id="KW-1185">Reference proteome</keyword>
<organism evidence="3 4">
    <name type="scientific">Piromyces finnis</name>
    <dbReference type="NCBI Taxonomy" id="1754191"/>
    <lineage>
        <taxon>Eukaryota</taxon>
        <taxon>Fungi</taxon>
        <taxon>Fungi incertae sedis</taxon>
        <taxon>Chytridiomycota</taxon>
        <taxon>Chytridiomycota incertae sedis</taxon>
        <taxon>Neocallimastigomycetes</taxon>
        <taxon>Neocallimastigales</taxon>
        <taxon>Neocallimastigaceae</taxon>
        <taxon>Piromyces</taxon>
    </lineage>
</organism>
<keyword evidence="1" id="KW-1133">Transmembrane helix</keyword>
<dbReference type="Proteomes" id="UP000193719">
    <property type="component" value="Unassembled WGS sequence"/>
</dbReference>
<sequence>MKLFLFSLFSLYFFFFERGEGKKENYVTLNTYYNYGKIIPYITSQKCKNHYDKYYRDCFNYIDNDNYNITNINVDWPVVCKVYNDDACKAFIDNLFLSDDICKDGNGTDDFDIYDYVRTNKNVYLVYCSTDKNGEICPYTKSIFDETYSILQLFRLTMNDTDTLLKSFCSNGICRESLHFIYDTLVTLYTHDIEINSTRFAHEQEYLDNSLKAIELLGSEECVSQDYYEIDKPDLYQSGVMKTSFSLITIVLISILSIIFY</sequence>